<evidence type="ECO:0000256" key="3">
    <source>
        <dbReference type="ARBA" id="ARBA00012030"/>
    </source>
</evidence>
<dbReference type="GO" id="GO:0046872">
    <property type="term" value="F:metal ion binding"/>
    <property type="evidence" value="ECO:0007669"/>
    <property type="project" value="UniProtKB-KW"/>
</dbReference>
<dbReference type="SMART" id="SM00987">
    <property type="entry name" value="UreE_C"/>
    <property type="match status" value="1"/>
</dbReference>
<dbReference type="EC" id="3.2.2.27" evidence="3"/>
<keyword evidence="7" id="KW-0227">DNA damage</keyword>
<evidence type="ECO:0000256" key="10">
    <source>
        <dbReference type="ARBA" id="ARBA00023014"/>
    </source>
</evidence>
<dbReference type="GO" id="GO:0051539">
    <property type="term" value="F:4 iron, 4 sulfur cluster binding"/>
    <property type="evidence" value="ECO:0007669"/>
    <property type="project" value="UniProtKB-KW"/>
</dbReference>
<keyword evidence="8" id="KW-0378">Hydrolase</keyword>
<dbReference type="Pfam" id="PF03167">
    <property type="entry name" value="UDG"/>
    <property type="match status" value="1"/>
</dbReference>
<dbReference type="GO" id="GO:0004844">
    <property type="term" value="F:uracil DNA N-glycosylase activity"/>
    <property type="evidence" value="ECO:0007669"/>
    <property type="project" value="UniProtKB-EC"/>
</dbReference>
<dbReference type="SUPFAM" id="SSF52141">
    <property type="entry name" value="Uracil-DNA glycosylase-like"/>
    <property type="match status" value="1"/>
</dbReference>
<evidence type="ECO:0000259" key="13">
    <source>
        <dbReference type="SMART" id="SM00986"/>
    </source>
</evidence>
<evidence type="ECO:0000256" key="1">
    <source>
        <dbReference type="ARBA" id="ARBA00001400"/>
    </source>
</evidence>
<accession>A0A2U2MW95</accession>
<keyword evidence="15" id="KW-1185">Reference proteome</keyword>
<protein>
    <recommendedName>
        <fullName evidence="4">Type-4 uracil-DNA glycosylase</fullName>
        <ecNumber evidence="3">3.2.2.27</ecNumber>
    </recommendedName>
</protein>
<evidence type="ECO:0000256" key="6">
    <source>
        <dbReference type="ARBA" id="ARBA00022723"/>
    </source>
</evidence>
<reference evidence="14 15" key="1">
    <citation type="submission" date="2018-05" db="EMBL/GenBank/DDBJ databases">
        <title>Spiribacter halobius sp. nov., a moderately halophilic bacterium isolated from marine solar saltern.</title>
        <authorList>
            <person name="Zheng W.-S."/>
            <person name="Lu D.-C."/>
            <person name="Du Z.-J."/>
        </authorList>
    </citation>
    <scope>NUCLEOTIDE SEQUENCE [LARGE SCALE GENOMIC DNA]</scope>
    <source>
        <strain evidence="14 15">E85</strain>
    </source>
</reference>
<sequence>MAAMDSRRLLYLQRMGIDVWVRRTDAAVPSLRPETAEESERTPESARAGEVSVAQPAPAGEMPASPDETVREPAGTAAEAADWETLRQQVLSCTRCPLHRTRTQGVFGVGSQTARLLIVGEAPGAEEDRRGEPFVGRAGQLLDAMLRAIGLDRQTVYITNILKSRPPENRDPRPEEVAACEPYLRRQIELLAPALIVAVGRVAAQNLLRTDRPLGRLRGQWHRYGPRETPLLATYHPAYLLRNPADKRKAWQDLKAVRRALDTEVSA</sequence>
<evidence type="ECO:0000256" key="7">
    <source>
        <dbReference type="ARBA" id="ARBA00022763"/>
    </source>
</evidence>
<keyword evidence="9" id="KW-0408">Iron</keyword>
<keyword evidence="10" id="KW-0411">Iron-sulfur</keyword>
<dbReference type="GO" id="GO:0006281">
    <property type="term" value="P:DNA repair"/>
    <property type="evidence" value="ECO:0007669"/>
    <property type="project" value="UniProtKB-KW"/>
</dbReference>
<dbReference type="OrthoDB" id="5290748at2"/>
<keyword evidence="5" id="KW-0004">4Fe-4S</keyword>
<comment type="catalytic activity">
    <reaction evidence="1">
        <text>Hydrolyzes single-stranded DNA or mismatched double-stranded DNA and polynucleotides, releasing free uracil.</text>
        <dbReference type="EC" id="3.2.2.27"/>
    </reaction>
</comment>
<comment type="similarity">
    <text evidence="2">Belongs to the uracil-DNA glycosylase (UDG) superfamily. Type 4 (UDGa) family.</text>
</comment>
<dbReference type="InterPro" id="IPR005273">
    <property type="entry name" value="Ura-DNA_glyco_family4"/>
</dbReference>
<dbReference type="EMBL" id="QFFI01000049">
    <property type="protein sequence ID" value="PWG61114.1"/>
    <property type="molecule type" value="Genomic_DNA"/>
</dbReference>
<keyword evidence="11" id="KW-0234">DNA repair</keyword>
<evidence type="ECO:0000256" key="5">
    <source>
        <dbReference type="ARBA" id="ARBA00022485"/>
    </source>
</evidence>
<evidence type="ECO:0000313" key="14">
    <source>
        <dbReference type="EMBL" id="PWG61114.1"/>
    </source>
</evidence>
<evidence type="ECO:0000256" key="2">
    <source>
        <dbReference type="ARBA" id="ARBA00006521"/>
    </source>
</evidence>
<evidence type="ECO:0000256" key="9">
    <source>
        <dbReference type="ARBA" id="ARBA00023004"/>
    </source>
</evidence>
<dbReference type="CDD" id="cd10030">
    <property type="entry name" value="UDG-F4_TTUDGA_SPO1dp_like"/>
    <property type="match status" value="1"/>
</dbReference>
<proteinExistence type="inferred from homology"/>
<dbReference type="Gene3D" id="3.40.470.10">
    <property type="entry name" value="Uracil-DNA glycosylase-like domain"/>
    <property type="match status" value="1"/>
</dbReference>
<dbReference type="SMART" id="SM00986">
    <property type="entry name" value="UDG"/>
    <property type="match status" value="1"/>
</dbReference>
<dbReference type="AlphaFoldDB" id="A0A2U2MW95"/>
<dbReference type="InterPro" id="IPR005122">
    <property type="entry name" value="Uracil-DNA_glycosylase-like"/>
</dbReference>
<keyword evidence="6" id="KW-0479">Metal-binding</keyword>
<organism evidence="14 15">
    <name type="scientific">Sediminicurvatus halobius</name>
    <dbReference type="NCBI Taxonomy" id="2182432"/>
    <lineage>
        <taxon>Bacteria</taxon>
        <taxon>Pseudomonadati</taxon>
        <taxon>Pseudomonadota</taxon>
        <taxon>Gammaproteobacteria</taxon>
        <taxon>Chromatiales</taxon>
        <taxon>Ectothiorhodospiraceae</taxon>
        <taxon>Sediminicurvatus</taxon>
    </lineage>
</organism>
<comment type="caution">
    <text evidence="14">The sequence shown here is derived from an EMBL/GenBank/DDBJ whole genome shotgun (WGS) entry which is preliminary data.</text>
</comment>
<dbReference type="InterPro" id="IPR036895">
    <property type="entry name" value="Uracil-DNA_glycosylase-like_sf"/>
</dbReference>
<name>A0A2U2MW95_9GAMM</name>
<evidence type="ECO:0000256" key="12">
    <source>
        <dbReference type="SAM" id="MobiDB-lite"/>
    </source>
</evidence>
<feature type="domain" description="Uracil-DNA glycosylase-like" evidence="13">
    <location>
        <begin position="107"/>
        <end position="255"/>
    </location>
</feature>
<evidence type="ECO:0000256" key="11">
    <source>
        <dbReference type="ARBA" id="ARBA00023204"/>
    </source>
</evidence>
<evidence type="ECO:0000256" key="4">
    <source>
        <dbReference type="ARBA" id="ARBA00019403"/>
    </source>
</evidence>
<dbReference type="PANTHER" id="PTHR33693">
    <property type="entry name" value="TYPE-5 URACIL-DNA GLYCOSYLASE"/>
    <property type="match status" value="1"/>
</dbReference>
<evidence type="ECO:0000313" key="15">
    <source>
        <dbReference type="Proteomes" id="UP000245474"/>
    </source>
</evidence>
<dbReference type="NCBIfam" id="TIGR00758">
    <property type="entry name" value="UDG_fam4"/>
    <property type="match status" value="1"/>
</dbReference>
<dbReference type="Proteomes" id="UP000245474">
    <property type="component" value="Unassembled WGS sequence"/>
</dbReference>
<feature type="region of interest" description="Disordered" evidence="12">
    <location>
        <begin position="29"/>
        <end position="78"/>
    </location>
</feature>
<dbReference type="InterPro" id="IPR051536">
    <property type="entry name" value="UDG_Type-4/5"/>
</dbReference>
<gene>
    <name evidence="14" type="ORF">DEM34_18125</name>
</gene>
<feature type="compositionally biased region" description="Basic and acidic residues" evidence="12">
    <location>
        <begin position="34"/>
        <end position="44"/>
    </location>
</feature>
<evidence type="ECO:0000256" key="8">
    <source>
        <dbReference type="ARBA" id="ARBA00022801"/>
    </source>
</evidence>
<dbReference type="PANTHER" id="PTHR33693:SF1">
    <property type="entry name" value="TYPE-4 URACIL-DNA GLYCOSYLASE"/>
    <property type="match status" value="1"/>
</dbReference>